<comment type="similarity">
    <text evidence="1">Belongs to the glycosyl hydrolase 16 family.</text>
</comment>
<evidence type="ECO:0000259" key="4">
    <source>
        <dbReference type="PROSITE" id="PS51762"/>
    </source>
</evidence>
<accession>A0A9K3KCC4</accession>
<feature type="signal peptide" evidence="3">
    <location>
        <begin position="1"/>
        <end position="18"/>
    </location>
</feature>
<name>A0A9K3KCC4_9STRA</name>
<dbReference type="GO" id="GO:0004553">
    <property type="term" value="F:hydrolase activity, hydrolyzing O-glycosyl compounds"/>
    <property type="evidence" value="ECO:0007669"/>
    <property type="project" value="InterPro"/>
</dbReference>
<feature type="region of interest" description="Disordered" evidence="2">
    <location>
        <begin position="60"/>
        <end position="83"/>
    </location>
</feature>
<dbReference type="EMBL" id="JAGRRH010000027">
    <property type="protein sequence ID" value="KAG7340590.1"/>
    <property type="molecule type" value="Genomic_DNA"/>
</dbReference>
<dbReference type="InterPro" id="IPR000757">
    <property type="entry name" value="Beta-glucanase-like"/>
</dbReference>
<evidence type="ECO:0000256" key="1">
    <source>
        <dbReference type="ARBA" id="ARBA00006865"/>
    </source>
</evidence>
<dbReference type="CDD" id="cd08023">
    <property type="entry name" value="GH16_laminarinase_like"/>
    <property type="match status" value="1"/>
</dbReference>
<evidence type="ECO:0000256" key="2">
    <source>
        <dbReference type="SAM" id="MobiDB-lite"/>
    </source>
</evidence>
<proteinExistence type="inferred from homology"/>
<evidence type="ECO:0000313" key="5">
    <source>
        <dbReference type="EMBL" id="KAG7336631.1"/>
    </source>
</evidence>
<dbReference type="InterPro" id="IPR050546">
    <property type="entry name" value="Glycosyl_Hydrlase_16"/>
</dbReference>
<keyword evidence="7" id="KW-1185">Reference proteome</keyword>
<dbReference type="OrthoDB" id="47817at2759"/>
<feature type="region of interest" description="Disordered" evidence="2">
    <location>
        <begin position="27"/>
        <end position="47"/>
    </location>
</feature>
<reference evidence="6" key="1">
    <citation type="journal article" date="2021" name="Sci. Rep.">
        <title>Diploid genomic architecture of Nitzschia inconspicua, an elite biomass production diatom.</title>
        <authorList>
            <person name="Oliver A."/>
            <person name="Podell S."/>
            <person name="Pinowska A."/>
            <person name="Traller J.C."/>
            <person name="Smith S.R."/>
            <person name="McClure R."/>
            <person name="Beliaev A."/>
            <person name="Bohutskyi P."/>
            <person name="Hill E.A."/>
            <person name="Rabines A."/>
            <person name="Zheng H."/>
            <person name="Allen L.Z."/>
            <person name="Kuo A."/>
            <person name="Grigoriev I.V."/>
            <person name="Allen A.E."/>
            <person name="Hazlebeck D."/>
            <person name="Allen E.E."/>
        </authorList>
    </citation>
    <scope>NUCLEOTIDE SEQUENCE</scope>
    <source>
        <strain evidence="6">Hildebrandi</strain>
    </source>
</reference>
<sequence>MMLRTLHFALLLPGLAFADATTSHNRGRHLRASGEDQSTKNGVGKERRALEEDSVFVPTFSQTDGASSPTRSTSFEPNPVPRRIATTPACRSILWSDEFSGSSGRLESNIWNYDEGRGNNGWGNSELQSYTRNNARVQDGKLIITVKEQDDGTGRTFTSARIHTQDKLEVLYGTLEARIKLPASLENGLWPAFWTLGGNFREVSWPACGEIDVMEMGSEEARLESAVHTRVTSAVHWKSGDTRASFGKRVATSNPLNDGEFHLFRLEWTSSRISTFVDDNPIMQFDISPEACTNCEEFRQPHFLILNVAVGGTFPGILNEASVTAPLPAEMEVDYVRVCDNGETVLSGSFIEEQLEYGFDCGLPDSCTTSALNNYAGSYRCGSRIRYLLRTGLTEEEACRKVAFEEFPDYCGVCYEQPLDCNVPKTCTRKALSADAAGFPCGDRINFLIGKGKSEAEACRVVAIEEFPNECGACAPFAKTIDCGQPNTCTAAVLQADAGGFPCGDRIQYLINSGGRSELEACDQVARSEFPRQCAQCGTFALSEQRDFGGPEASHASRSMDCKKLKIVLLRHCKNFHLNADPSLFHNNGILDFNIESLPLRLVASRHQQENLSKIPISPVRTEDIVDGSRMLVLSVCLFSFAPPAEQPRECHFSI</sequence>
<feature type="compositionally biased region" description="Polar residues" evidence="2">
    <location>
        <begin position="60"/>
        <end position="76"/>
    </location>
</feature>
<keyword evidence="6" id="KW-0378">Hydrolase</keyword>
<dbReference type="PANTHER" id="PTHR10963:SF55">
    <property type="entry name" value="GLYCOSIDE HYDROLASE FAMILY 16 PROTEIN"/>
    <property type="match status" value="1"/>
</dbReference>
<dbReference type="PROSITE" id="PS51762">
    <property type="entry name" value="GH16_2"/>
    <property type="match status" value="1"/>
</dbReference>
<feature type="compositionally biased region" description="Basic and acidic residues" evidence="2">
    <location>
        <begin position="32"/>
        <end position="47"/>
    </location>
</feature>
<protein>
    <submittedName>
        <fullName evidence="6">Glycosyl hydrolase family 16 protein</fullName>
    </submittedName>
</protein>
<organism evidence="6 7">
    <name type="scientific">Nitzschia inconspicua</name>
    <dbReference type="NCBI Taxonomy" id="303405"/>
    <lineage>
        <taxon>Eukaryota</taxon>
        <taxon>Sar</taxon>
        <taxon>Stramenopiles</taxon>
        <taxon>Ochrophyta</taxon>
        <taxon>Bacillariophyta</taxon>
        <taxon>Bacillariophyceae</taxon>
        <taxon>Bacillariophycidae</taxon>
        <taxon>Bacillariales</taxon>
        <taxon>Bacillariaceae</taxon>
        <taxon>Nitzschia</taxon>
    </lineage>
</organism>
<keyword evidence="3" id="KW-0732">Signal</keyword>
<dbReference type="EMBL" id="JAGRRH010000114">
    <property type="protein sequence ID" value="KAG7336631.1"/>
    <property type="molecule type" value="Genomic_DNA"/>
</dbReference>
<evidence type="ECO:0000313" key="7">
    <source>
        <dbReference type="Proteomes" id="UP000693970"/>
    </source>
</evidence>
<dbReference type="Proteomes" id="UP000693970">
    <property type="component" value="Unassembled WGS sequence"/>
</dbReference>
<dbReference type="Pfam" id="PF00722">
    <property type="entry name" value="Glyco_hydro_16"/>
    <property type="match status" value="1"/>
</dbReference>
<gene>
    <name evidence="6" type="ORF">IV203_024133</name>
    <name evidence="5" type="ORF">IV203_024565</name>
</gene>
<feature type="domain" description="GH16" evidence="4">
    <location>
        <begin position="73"/>
        <end position="344"/>
    </location>
</feature>
<comment type="caution">
    <text evidence="6">The sequence shown here is derived from an EMBL/GenBank/DDBJ whole genome shotgun (WGS) entry which is preliminary data.</text>
</comment>
<evidence type="ECO:0000256" key="3">
    <source>
        <dbReference type="SAM" id="SignalP"/>
    </source>
</evidence>
<feature type="chain" id="PRO_5039844394" evidence="3">
    <location>
        <begin position="19"/>
        <end position="655"/>
    </location>
</feature>
<dbReference type="AlphaFoldDB" id="A0A9K3KCC4"/>
<evidence type="ECO:0000313" key="6">
    <source>
        <dbReference type="EMBL" id="KAG7340590.1"/>
    </source>
</evidence>
<reference evidence="6" key="2">
    <citation type="submission" date="2021-04" db="EMBL/GenBank/DDBJ databases">
        <authorList>
            <person name="Podell S."/>
        </authorList>
    </citation>
    <scope>NUCLEOTIDE SEQUENCE</scope>
    <source>
        <strain evidence="6">Hildebrandi</strain>
    </source>
</reference>
<dbReference type="PANTHER" id="PTHR10963">
    <property type="entry name" value="GLYCOSYL HYDROLASE-RELATED"/>
    <property type="match status" value="1"/>
</dbReference>
<dbReference type="GO" id="GO:0005975">
    <property type="term" value="P:carbohydrate metabolic process"/>
    <property type="evidence" value="ECO:0007669"/>
    <property type="project" value="InterPro"/>
</dbReference>